<protein>
    <recommendedName>
        <fullName evidence="1">Neprosin PEP catalytic domain-containing protein</fullName>
    </recommendedName>
</protein>
<dbReference type="InParanoid" id="A0A2K2DVE6"/>
<dbReference type="Pfam" id="PF03080">
    <property type="entry name" value="Neprosin"/>
    <property type="match status" value="1"/>
</dbReference>
<name>A0A2K2DVE6_BRADI</name>
<dbReference type="PROSITE" id="PS52045">
    <property type="entry name" value="NEPROSIN_PEP_CD"/>
    <property type="match status" value="1"/>
</dbReference>
<dbReference type="Gene3D" id="3.90.1320.10">
    <property type="entry name" value="Outer-capsid protein sigma 3, large lobe"/>
    <property type="match status" value="1"/>
</dbReference>
<dbReference type="AlphaFoldDB" id="A0A2K2DVE6"/>
<organism evidence="2">
    <name type="scientific">Brachypodium distachyon</name>
    <name type="common">Purple false brome</name>
    <name type="synonym">Trachynia distachya</name>
    <dbReference type="NCBI Taxonomy" id="15368"/>
    <lineage>
        <taxon>Eukaryota</taxon>
        <taxon>Viridiplantae</taxon>
        <taxon>Streptophyta</taxon>
        <taxon>Embryophyta</taxon>
        <taxon>Tracheophyta</taxon>
        <taxon>Spermatophyta</taxon>
        <taxon>Magnoliopsida</taxon>
        <taxon>Liliopsida</taxon>
        <taxon>Poales</taxon>
        <taxon>Poaceae</taxon>
        <taxon>BOP clade</taxon>
        <taxon>Pooideae</taxon>
        <taxon>Stipodae</taxon>
        <taxon>Brachypodieae</taxon>
        <taxon>Brachypodium</taxon>
    </lineage>
</organism>
<reference evidence="2 3" key="1">
    <citation type="journal article" date="2010" name="Nature">
        <title>Genome sequencing and analysis of the model grass Brachypodium distachyon.</title>
        <authorList>
            <consortium name="International Brachypodium Initiative"/>
        </authorList>
    </citation>
    <scope>NUCLEOTIDE SEQUENCE [LARGE SCALE GENOMIC DNA]</scope>
    <source>
        <strain evidence="2 3">Bd21</strain>
    </source>
</reference>
<keyword evidence="4" id="KW-1185">Reference proteome</keyword>
<dbReference type="PANTHER" id="PTHR31589:SF190">
    <property type="entry name" value="NEPROSIN DOMAIN-CONTAINING PROTEIN"/>
    <property type="match status" value="1"/>
</dbReference>
<evidence type="ECO:0000313" key="3">
    <source>
        <dbReference type="EnsemblPlants" id="PNT78251"/>
    </source>
</evidence>
<feature type="non-terminal residue" evidence="2">
    <location>
        <position position="1"/>
    </location>
</feature>
<dbReference type="EnsemblPlants" id="PNT78251">
    <property type="protein sequence ID" value="PNT78251"/>
    <property type="gene ID" value="BRADI_1g76015v3"/>
</dbReference>
<dbReference type="Gramene" id="PNT78251">
    <property type="protein sequence ID" value="PNT78251"/>
    <property type="gene ID" value="BRADI_1g76015v3"/>
</dbReference>
<dbReference type="OrthoDB" id="684544at2759"/>
<dbReference type="STRING" id="15368.A0A2K2DVE6"/>
<evidence type="ECO:0000259" key="1">
    <source>
        <dbReference type="PROSITE" id="PS52045"/>
    </source>
</evidence>
<evidence type="ECO:0000313" key="2">
    <source>
        <dbReference type="EMBL" id="PNT78251.1"/>
    </source>
</evidence>
<evidence type="ECO:0000313" key="4">
    <source>
        <dbReference type="Proteomes" id="UP000008810"/>
    </source>
</evidence>
<gene>
    <name evidence="2" type="ORF">BRADI_1g76015v3</name>
</gene>
<reference evidence="2" key="2">
    <citation type="submission" date="2017-06" db="EMBL/GenBank/DDBJ databases">
        <title>WGS assembly of Brachypodium distachyon.</title>
        <authorList>
            <consortium name="The International Brachypodium Initiative"/>
            <person name="Lucas S."/>
            <person name="Harmon-Smith M."/>
            <person name="Lail K."/>
            <person name="Tice H."/>
            <person name="Grimwood J."/>
            <person name="Bruce D."/>
            <person name="Barry K."/>
            <person name="Shu S."/>
            <person name="Lindquist E."/>
            <person name="Wang M."/>
            <person name="Pitluck S."/>
            <person name="Vogel J.P."/>
            <person name="Garvin D.F."/>
            <person name="Mockler T.C."/>
            <person name="Schmutz J."/>
            <person name="Rokhsar D."/>
            <person name="Bevan M.W."/>
        </authorList>
    </citation>
    <scope>NUCLEOTIDE SEQUENCE</scope>
    <source>
        <strain evidence="2">Bd21</strain>
    </source>
</reference>
<accession>A0A2K2DVE6</accession>
<dbReference type="Proteomes" id="UP000008810">
    <property type="component" value="Chromosome 1"/>
</dbReference>
<reference evidence="3" key="3">
    <citation type="submission" date="2018-08" db="UniProtKB">
        <authorList>
            <consortium name="EnsemblPlants"/>
        </authorList>
    </citation>
    <scope>IDENTIFICATION</scope>
    <source>
        <strain evidence="3">cv. Bd21</strain>
    </source>
</reference>
<dbReference type="FunCoup" id="A0A2K2DVE6">
    <property type="interactions" value="1"/>
</dbReference>
<proteinExistence type="predicted"/>
<dbReference type="InterPro" id="IPR053168">
    <property type="entry name" value="Glutamic_endopeptidase"/>
</dbReference>
<feature type="domain" description="Neprosin PEP catalytic" evidence="1">
    <location>
        <begin position="1"/>
        <end position="211"/>
    </location>
</feature>
<sequence length="211" mass="23009">SIGGPNDNYYGLHVTMDVYGYELKPGQQTSTTIWVGHKGDGATASFNEIQVGWHIYPDHYGDSQPHFYTQWTRDGYEETGCFNMDCPGFVRANGAIVAPGDVIHPVSDVPSGRIQKITLRVLKDKTSGDWWVYYGFNKIPTGVGYFPSGISPNGGRGHAASLTDIQLIDEDGRSSPIMADLPKIVTNEKCHSITPIDHAKCLYGGPGGCVR</sequence>
<dbReference type="EMBL" id="CM000880">
    <property type="protein sequence ID" value="PNT78251.1"/>
    <property type="molecule type" value="Genomic_DNA"/>
</dbReference>
<dbReference type="InterPro" id="IPR004314">
    <property type="entry name" value="Neprosin"/>
</dbReference>
<dbReference type="PANTHER" id="PTHR31589">
    <property type="entry name" value="PROTEIN, PUTATIVE (DUF239)-RELATED-RELATED"/>
    <property type="match status" value="1"/>
</dbReference>